<dbReference type="GeneID" id="25991352"/>
<evidence type="ECO:0000313" key="1">
    <source>
        <dbReference type="EMBL" id="EJT50974.1"/>
    </source>
</evidence>
<dbReference type="AlphaFoldDB" id="J6F1Y3"/>
<dbReference type="HOGENOM" id="CLU_2251934_0_0_1"/>
<name>J6F1Y3_TRIAS</name>
<dbReference type="VEuPathDB" id="FungiDB:A1Q1_07840"/>
<organism evidence="1 2">
    <name type="scientific">Trichosporon asahii var. asahii (strain ATCC 90039 / CBS 2479 / JCM 2466 / KCTC 7840 / NBRC 103889/ NCYC 2677 / UAMH 7654)</name>
    <name type="common">Yeast</name>
    <dbReference type="NCBI Taxonomy" id="1186058"/>
    <lineage>
        <taxon>Eukaryota</taxon>
        <taxon>Fungi</taxon>
        <taxon>Dikarya</taxon>
        <taxon>Basidiomycota</taxon>
        <taxon>Agaricomycotina</taxon>
        <taxon>Tremellomycetes</taxon>
        <taxon>Trichosporonales</taxon>
        <taxon>Trichosporonaceae</taxon>
        <taxon>Trichosporon</taxon>
    </lineage>
</organism>
<protein>
    <submittedName>
        <fullName evidence="1">Uncharacterized protein</fullName>
    </submittedName>
</protein>
<dbReference type="Proteomes" id="UP000002748">
    <property type="component" value="Unassembled WGS sequence"/>
</dbReference>
<dbReference type="EMBL" id="ALBS01000078">
    <property type="protein sequence ID" value="EJT50974.1"/>
    <property type="molecule type" value="Genomic_DNA"/>
</dbReference>
<dbReference type="RefSeq" id="XP_014182327.1">
    <property type="nucleotide sequence ID" value="XM_014326852.1"/>
</dbReference>
<sequence length="104" mass="11462">MAHFCPIPSSHSFHGELKEEATAVISAVNDATQKYVGERASLITESVESAKNGTLSRAACSMKVWQCKGAYSEDVTKMVRELHDQIERACSLQLQPPKNKHFLG</sequence>
<dbReference type="KEGG" id="tasa:A1Q1_07840"/>
<accession>J6F1Y3</accession>
<comment type="caution">
    <text evidence="1">The sequence shown here is derived from an EMBL/GenBank/DDBJ whole genome shotgun (WGS) entry which is preliminary data.</text>
</comment>
<reference evidence="1 2" key="1">
    <citation type="journal article" date="2012" name="Eukaryot. Cell">
        <title>Draft genome sequence of CBS 2479, the standard type strain of Trichosporon asahii.</title>
        <authorList>
            <person name="Yang R.Y."/>
            <person name="Li H.T."/>
            <person name="Zhu H."/>
            <person name="Zhou G.P."/>
            <person name="Wang M."/>
            <person name="Wang L."/>
        </authorList>
    </citation>
    <scope>NUCLEOTIDE SEQUENCE [LARGE SCALE GENOMIC DNA]</scope>
    <source>
        <strain evidence="2">ATCC 90039 / CBS 2479 / JCM 2466 / KCTC 7840 / NCYC 2677 / UAMH 7654</strain>
    </source>
</reference>
<gene>
    <name evidence="1" type="ORF">A1Q1_07840</name>
</gene>
<evidence type="ECO:0000313" key="2">
    <source>
        <dbReference type="Proteomes" id="UP000002748"/>
    </source>
</evidence>
<proteinExistence type="predicted"/>